<organism evidence="2 3">
    <name type="scientific">Cotesia glomerata</name>
    <name type="common">Lepidopteran parasitic wasp</name>
    <name type="synonym">Apanteles glomeratus</name>
    <dbReference type="NCBI Taxonomy" id="32391"/>
    <lineage>
        <taxon>Eukaryota</taxon>
        <taxon>Metazoa</taxon>
        <taxon>Ecdysozoa</taxon>
        <taxon>Arthropoda</taxon>
        <taxon>Hexapoda</taxon>
        <taxon>Insecta</taxon>
        <taxon>Pterygota</taxon>
        <taxon>Neoptera</taxon>
        <taxon>Endopterygota</taxon>
        <taxon>Hymenoptera</taxon>
        <taxon>Apocrita</taxon>
        <taxon>Ichneumonoidea</taxon>
        <taxon>Braconidae</taxon>
        <taxon>Microgastrinae</taxon>
        <taxon>Cotesia</taxon>
    </lineage>
</organism>
<evidence type="ECO:0000313" key="2">
    <source>
        <dbReference type="EMBL" id="KAH0540091.1"/>
    </source>
</evidence>
<name>A0AAV7HIU8_COTGL</name>
<accession>A0AAV7HIU8</accession>
<dbReference type="AlphaFoldDB" id="A0AAV7HIU8"/>
<reference evidence="2 3" key="1">
    <citation type="journal article" date="2021" name="J. Hered.">
        <title>A chromosome-level genome assembly of the parasitoid wasp, Cotesia glomerata (Hymenoptera: Braconidae).</title>
        <authorList>
            <person name="Pinto B.J."/>
            <person name="Weis J.J."/>
            <person name="Gamble T."/>
            <person name="Ode P.J."/>
            <person name="Paul R."/>
            <person name="Zaspel J.M."/>
        </authorList>
    </citation>
    <scope>NUCLEOTIDE SEQUENCE [LARGE SCALE GENOMIC DNA]</scope>
    <source>
        <strain evidence="2">CgM1</strain>
    </source>
</reference>
<dbReference type="EMBL" id="JAHXZJ010002609">
    <property type="protein sequence ID" value="KAH0540091.1"/>
    <property type="molecule type" value="Genomic_DNA"/>
</dbReference>
<keyword evidence="3" id="KW-1185">Reference proteome</keyword>
<dbReference type="Proteomes" id="UP000826195">
    <property type="component" value="Unassembled WGS sequence"/>
</dbReference>
<comment type="caution">
    <text evidence="2">The sequence shown here is derived from an EMBL/GenBank/DDBJ whole genome shotgun (WGS) entry which is preliminary data.</text>
</comment>
<gene>
    <name evidence="2" type="ORF">KQX54_012512</name>
</gene>
<sequence length="146" mass="17034">MMAGFFDTCWNPVDYLTRCYTLFLKLPVAVVYRLSELGSTDQLFYGISTDKGVKNVGNFFGKEQVEKPKKYTKPQKDEKTKKKQINENKQTHNEYFCIFRAGKYEEPPTEEWIMCYGCNYGHMKNAVIMKAEEKGSFVIYVEINSN</sequence>
<protein>
    <submittedName>
        <fullName evidence="2">Uncharacterized protein</fullName>
    </submittedName>
</protein>
<feature type="region of interest" description="Disordered" evidence="1">
    <location>
        <begin position="65"/>
        <end position="87"/>
    </location>
</feature>
<evidence type="ECO:0000256" key="1">
    <source>
        <dbReference type="SAM" id="MobiDB-lite"/>
    </source>
</evidence>
<evidence type="ECO:0000313" key="3">
    <source>
        <dbReference type="Proteomes" id="UP000826195"/>
    </source>
</evidence>
<proteinExistence type="predicted"/>